<accession>A0A501XQ81</accession>
<organism evidence="1 2">
    <name type="scientific">Sandaracinobacter neustonicus</name>
    <dbReference type="NCBI Taxonomy" id="1715348"/>
    <lineage>
        <taxon>Bacteria</taxon>
        <taxon>Pseudomonadati</taxon>
        <taxon>Pseudomonadota</taxon>
        <taxon>Alphaproteobacteria</taxon>
        <taxon>Sphingomonadales</taxon>
        <taxon>Sphingosinicellaceae</taxon>
        <taxon>Sandaracinobacter</taxon>
    </lineage>
</organism>
<evidence type="ECO:0000313" key="2">
    <source>
        <dbReference type="Proteomes" id="UP000319897"/>
    </source>
</evidence>
<dbReference type="Pfam" id="PF08922">
    <property type="entry name" value="DUF1905"/>
    <property type="match status" value="1"/>
</dbReference>
<dbReference type="AlphaFoldDB" id="A0A501XQ81"/>
<dbReference type="InterPro" id="IPR015018">
    <property type="entry name" value="DUF1905"/>
</dbReference>
<proteinExistence type="predicted"/>
<dbReference type="RefSeq" id="WP_140927270.1">
    <property type="nucleotide sequence ID" value="NZ_VFSU01000016.1"/>
</dbReference>
<dbReference type="SUPFAM" id="SSF141694">
    <property type="entry name" value="AF2212/PG0164-like"/>
    <property type="match status" value="1"/>
</dbReference>
<protein>
    <submittedName>
        <fullName evidence="1">DUF1905 domain-containing protein</fullName>
    </submittedName>
</protein>
<gene>
    <name evidence="1" type="ORF">FJQ54_04735</name>
</gene>
<dbReference type="Gene3D" id="2.40.30.100">
    <property type="entry name" value="AF2212/PG0164-like"/>
    <property type="match status" value="1"/>
</dbReference>
<evidence type="ECO:0000313" key="1">
    <source>
        <dbReference type="EMBL" id="TPE62831.1"/>
    </source>
</evidence>
<reference evidence="1 2" key="1">
    <citation type="submission" date="2019-06" db="EMBL/GenBank/DDBJ databases">
        <authorList>
            <person name="Lee I."/>
            <person name="Jang G.I."/>
            <person name="Hwang C.Y."/>
        </authorList>
    </citation>
    <scope>NUCLEOTIDE SEQUENCE [LARGE SCALE GENOMIC DNA]</scope>
    <source>
        <strain evidence="1 2">PAMC 28131</strain>
    </source>
</reference>
<keyword evidence="2" id="KW-1185">Reference proteome</keyword>
<dbReference type="Proteomes" id="UP000319897">
    <property type="component" value="Unassembled WGS sequence"/>
</dbReference>
<comment type="caution">
    <text evidence="1">The sequence shown here is derived from an EMBL/GenBank/DDBJ whole genome shotgun (WGS) entry which is preliminary data.</text>
</comment>
<dbReference type="EMBL" id="VFSU01000016">
    <property type="protein sequence ID" value="TPE62831.1"/>
    <property type="molecule type" value="Genomic_DNA"/>
</dbReference>
<dbReference type="OrthoDB" id="9808666at2"/>
<sequence>MTDRLAPFEAELWEWKGQAPARWFFVTLPPEQAEKVQLHAILSATRRGWSTVRVRAQSGDVSWETSLFPNKAQSSWMLPVKASVRRSLGIGAGDRIWLDLTLRDPAMI</sequence>
<name>A0A501XQ81_9SPHN</name>
<dbReference type="InterPro" id="IPR037079">
    <property type="entry name" value="AF2212/PG0164-like_sf"/>
</dbReference>